<dbReference type="AlphaFoldDB" id="A0A9X8M8I7"/>
<protein>
    <submittedName>
        <fullName evidence="1">Uncharacterized protein</fullName>
    </submittedName>
</protein>
<accession>A0A9X8M8I7</accession>
<gene>
    <name evidence="1" type="ORF">SAMN05216409_101186</name>
</gene>
<comment type="caution">
    <text evidence="1">The sequence shown here is derived from an EMBL/GenBank/DDBJ whole genome shotgun (WGS) entry which is preliminary data.</text>
</comment>
<dbReference type="Proteomes" id="UP000183210">
    <property type="component" value="Unassembled WGS sequence"/>
</dbReference>
<name>A0A9X8M8I7_9PSED</name>
<evidence type="ECO:0000313" key="1">
    <source>
        <dbReference type="EMBL" id="SEP58723.1"/>
    </source>
</evidence>
<organism evidence="1 2">
    <name type="scientific">Pseudomonas lutea</name>
    <dbReference type="NCBI Taxonomy" id="243924"/>
    <lineage>
        <taxon>Bacteria</taxon>
        <taxon>Pseudomonadati</taxon>
        <taxon>Pseudomonadota</taxon>
        <taxon>Gammaproteobacteria</taxon>
        <taxon>Pseudomonadales</taxon>
        <taxon>Pseudomonadaceae</taxon>
        <taxon>Pseudomonas</taxon>
    </lineage>
</organism>
<reference evidence="1 2" key="1">
    <citation type="submission" date="2016-10" db="EMBL/GenBank/DDBJ databases">
        <authorList>
            <person name="Varghese N."/>
            <person name="Submissions S."/>
        </authorList>
    </citation>
    <scope>NUCLEOTIDE SEQUENCE [LARGE SCALE GENOMIC DNA]</scope>
    <source>
        <strain evidence="1 2">LMG 21974</strain>
    </source>
</reference>
<evidence type="ECO:0000313" key="2">
    <source>
        <dbReference type="Proteomes" id="UP000183210"/>
    </source>
</evidence>
<dbReference type="EMBL" id="FOEV01000001">
    <property type="protein sequence ID" value="SEP58723.1"/>
    <property type="molecule type" value="Genomic_DNA"/>
</dbReference>
<sequence>MKPWAAPAVHTCIVYKQVTTGMGMRASFLVLLLGFFLGSGYAQACCTPGSPCPFMQAEQIDVRHSSPSPASQNTLMVKACCCVPAQAAAVRLTLARAPLPSDPYAPSFYHSVYPSLPDPPPKAMPV</sequence>
<proteinExistence type="predicted"/>